<protein>
    <recommendedName>
        <fullName evidence="3">Mitochondrial protein</fullName>
    </recommendedName>
</protein>
<organism evidence="1 2">
    <name type="scientific">Actinidia rufa</name>
    <dbReference type="NCBI Taxonomy" id="165716"/>
    <lineage>
        <taxon>Eukaryota</taxon>
        <taxon>Viridiplantae</taxon>
        <taxon>Streptophyta</taxon>
        <taxon>Embryophyta</taxon>
        <taxon>Tracheophyta</taxon>
        <taxon>Spermatophyta</taxon>
        <taxon>Magnoliopsida</taxon>
        <taxon>eudicotyledons</taxon>
        <taxon>Gunneridae</taxon>
        <taxon>Pentapetalae</taxon>
        <taxon>asterids</taxon>
        <taxon>Ericales</taxon>
        <taxon>Actinidiaceae</taxon>
        <taxon>Actinidia</taxon>
    </lineage>
</organism>
<accession>A0A7J0H5V1</accession>
<dbReference type="EMBL" id="BJWL01000027">
    <property type="protein sequence ID" value="GFZ18477.1"/>
    <property type="molecule type" value="Genomic_DNA"/>
</dbReference>
<sequence>MLRLTSLKFQSQIGQLQTQLAFFPPHSHWYPNFLSRAYHYACYSTLIAFHVRSGHPTWVLDSGANDHMTGASSNLQVSVLPNVESFTTPSLPGNAEEVLLSVPDLLPHPIYPLLQLPSHPHTPGIDVARSHGGISLSQRKYTLDLLKDTGMLPCRPASSPMEHNLKL</sequence>
<evidence type="ECO:0000313" key="1">
    <source>
        <dbReference type="EMBL" id="GFZ18477.1"/>
    </source>
</evidence>
<dbReference type="OrthoDB" id="1745225at2759"/>
<gene>
    <name evidence="1" type="ORF">Acr_27g0002160</name>
</gene>
<proteinExistence type="predicted"/>
<dbReference type="Proteomes" id="UP000585474">
    <property type="component" value="Unassembled WGS sequence"/>
</dbReference>
<name>A0A7J0H5V1_9ERIC</name>
<dbReference type="AlphaFoldDB" id="A0A7J0H5V1"/>
<keyword evidence="2" id="KW-1185">Reference proteome</keyword>
<reference evidence="1 2" key="1">
    <citation type="submission" date="2019-07" db="EMBL/GenBank/DDBJ databases">
        <title>De Novo Assembly of kiwifruit Actinidia rufa.</title>
        <authorList>
            <person name="Sugita-Konishi S."/>
            <person name="Sato K."/>
            <person name="Mori E."/>
            <person name="Abe Y."/>
            <person name="Kisaki G."/>
            <person name="Hamano K."/>
            <person name="Suezawa K."/>
            <person name="Otani M."/>
            <person name="Fukuda T."/>
            <person name="Manabe T."/>
            <person name="Gomi K."/>
            <person name="Tabuchi M."/>
            <person name="Akimitsu K."/>
            <person name="Kataoka I."/>
        </authorList>
    </citation>
    <scope>NUCLEOTIDE SEQUENCE [LARGE SCALE GENOMIC DNA]</scope>
    <source>
        <strain evidence="2">cv. Fuchu</strain>
    </source>
</reference>
<evidence type="ECO:0008006" key="3">
    <source>
        <dbReference type="Google" id="ProtNLM"/>
    </source>
</evidence>
<evidence type="ECO:0000313" key="2">
    <source>
        <dbReference type="Proteomes" id="UP000585474"/>
    </source>
</evidence>
<comment type="caution">
    <text evidence="1">The sequence shown here is derived from an EMBL/GenBank/DDBJ whole genome shotgun (WGS) entry which is preliminary data.</text>
</comment>